<keyword evidence="2" id="KW-0489">Methyltransferase</keyword>
<dbReference type="OrthoDB" id="9770553at2"/>
<dbReference type="InterPro" id="IPR050508">
    <property type="entry name" value="Methyltransf_Superfamily"/>
</dbReference>
<keyword evidence="3" id="KW-1185">Reference proteome</keyword>
<dbReference type="EMBL" id="CP011071">
    <property type="protein sequence ID" value="AKA34270.1"/>
    <property type="molecule type" value="Genomic_DNA"/>
</dbReference>
<dbReference type="KEGG" id="mlt:VC82_598"/>
<dbReference type="Gene3D" id="3.40.50.150">
    <property type="entry name" value="Vaccinia Virus protein VP39"/>
    <property type="match status" value="1"/>
</dbReference>
<gene>
    <name evidence="2" type="ORF">VC82_598</name>
</gene>
<dbReference type="GO" id="GO:0008757">
    <property type="term" value="F:S-adenosylmethionine-dependent methyltransferase activity"/>
    <property type="evidence" value="ECO:0007669"/>
    <property type="project" value="InterPro"/>
</dbReference>
<organism evidence="2 3">
    <name type="scientific">Flagellimonas lutaonensis</name>
    <dbReference type="NCBI Taxonomy" id="516051"/>
    <lineage>
        <taxon>Bacteria</taxon>
        <taxon>Pseudomonadati</taxon>
        <taxon>Bacteroidota</taxon>
        <taxon>Flavobacteriia</taxon>
        <taxon>Flavobacteriales</taxon>
        <taxon>Flavobacteriaceae</taxon>
        <taxon>Flagellimonas</taxon>
    </lineage>
</organism>
<dbReference type="RefSeq" id="WP_045803212.1">
    <property type="nucleotide sequence ID" value="NZ_CP011071.1"/>
</dbReference>
<dbReference type="HOGENOM" id="CLU_037990_14_1_10"/>
<evidence type="ECO:0000313" key="3">
    <source>
        <dbReference type="Proteomes" id="UP000032726"/>
    </source>
</evidence>
<dbReference type="Proteomes" id="UP000032726">
    <property type="component" value="Chromosome"/>
</dbReference>
<name>A0A0D5YPN1_9FLAO</name>
<sequence length="212" mass="24319">MASIKTFDEHVAQYEQWYEDHPEAYQSEILALQEQFLELPQNIRGIEVGLGTGRFSEPLGIKEGIEPSAEMAKRAMKRGIEIMKGTAERLPYAAMQFDFVLFVTVCHLKNLKKALSEARRVLKPDGAIIIGFLDKERLIAQSYMARRHKSNFYEKAVFYSVEEMEQLLKKAGFKNFKYNQTLFDNLEEIKNIQSPKEGTGEGSFVVVKAQKK</sequence>
<dbReference type="PANTHER" id="PTHR42912">
    <property type="entry name" value="METHYLTRANSFERASE"/>
    <property type="match status" value="1"/>
</dbReference>
<protein>
    <submittedName>
        <fullName evidence="2">Methyltransferase type 11</fullName>
    </submittedName>
</protein>
<dbReference type="STRING" id="516051.VC82_598"/>
<dbReference type="AlphaFoldDB" id="A0A0D5YPN1"/>
<dbReference type="GO" id="GO:0032259">
    <property type="term" value="P:methylation"/>
    <property type="evidence" value="ECO:0007669"/>
    <property type="project" value="UniProtKB-KW"/>
</dbReference>
<dbReference type="InterPro" id="IPR013216">
    <property type="entry name" value="Methyltransf_11"/>
</dbReference>
<dbReference type="CDD" id="cd02440">
    <property type="entry name" value="AdoMet_MTases"/>
    <property type="match status" value="1"/>
</dbReference>
<evidence type="ECO:0000313" key="2">
    <source>
        <dbReference type="EMBL" id="AKA34270.1"/>
    </source>
</evidence>
<keyword evidence="2" id="KW-0808">Transferase</keyword>
<dbReference type="Pfam" id="PF08241">
    <property type="entry name" value="Methyltransf_11"/>
    <property type="match status" value="1"/>
</dbReference>
<dbReference type="PANTHER" id="PTHR42912:SF80">
    <property type="entry name" value="METHYLTRANSFERASE DOMAIN-CONTAINING PROTEIN"/>
    <property type="match status" value="1"/>
</dbReference>
<proteinExistence type="predicted"/>
<evidence type="ECO:0000259" key="1">
    <source>
        <dbReference type="Pfam" id="PF08241"/>
    </source>
</evidence>
<accession>A0A0D5YPN1</accession>
<dbReference type="InterPro" id="IPR029063">
    <property type="entry name" value="SAM-dependent_MTases_sf"/>
</dbReference>
<feature type="domain" description="Methyltransferase type 11" evidence="1">
    <location>
        <begin position="47"/>
        <end position="130"/>
    </location>
</feature>
<dbReference type="SUPFAM" id="SSF53335">
    <property type="entry name" value="S-adenosyl-L-methionine-dependent methyltransferases"/>
    <property type="match status" value="1"/>
</dbReference>
<reference evidence="2 3" key="1">
    <citation type="submission" date="2015-03" db="EMBL/GenBank/DDBJ databases">
        <title>Complete genome sequence of Muricauda lutaonensis CC-HSB-11T, isolated from a coastal hot spring.</title>
        <authorList>
            <person name="Kim K.M."/>
        </authorList>
    </citation>
    <scope>NUCLEOTIDE SEQUENCE [LARGE SCALE GENOMIC DNA]</scope>
    <source>
        <strain evidence="2 3">CC-HSB-11</strain>
    </source>
</reference>